<organism evidence="3 4">
    <name type="scientific">Streptomyces katrae</name>
    <dbReference type="NCBI Taxonomy" id="68223"/>
    <lineage>
        <taxon>Bacteria</taxon>
        <taxon>Bacillati</taxon>
        <taxon>Actinomycetota</taxon>
        <taxon>Actinomycetes</taxon>
        <taxon>Kitasatosporales</taxon>
        <taxon>Streptomycetaceae</taxon>
        <taxon>Streptomyces</taxon>
    </lineage>
</organism>
<dbReference type="PROSITE" id="PS51318">
    <property type="entry name" value="TAT"/>
    <property type="match status" value="1"/>
</dbReference>
<dbReference type="InterPro" id="IPR046540">
    <property type="entry name" value="DMFA2_C"/>
</dbReference>
<feature type="domain" description="N,N-dimethylformamidase beta subunit-like C-terminal" evidence="2">
    <location>
        <begin position="122"/>
        <end position="485"/>
    </location>
</feature>
<comment type="caution">
    <text evidence="3">The sequence shown here is derived from an EMBL/GenBank/DDBJ whole genome shotgun (WGS) entry which is preliminary data.</text>
</comment>
<dbReference type="EMBL" id="JASITI010000017">
    <property type="protein sequence ID" value="MDK9497193.1"/>
    <property type="molecule type" value="Genomic_DNA"/>
</dbReference>
<keyword evidence="4" id="KW-1185">Reference proteome</keyword>
<evidence type="ECO:0000313" key="3">
    <source>
        <dbReference type="EMBL" id="MDK9497193.1"/>
    </source>
</evidence>
<feature type="region of interest" description="Disordered" evidence="1">
    <location>
        <begin position="1"/>
        <end position="30"/>
    </location>
</feature>
<dbReference type="Pfam" id="PF20254">
    <property type="entry name" value="DMFA2_C"/>
    <property type="match status" value="1"/>
</dbReference>
<evidence type="ECO:0000259" key="2">
    <source>
        <dbReference type="Pfam" id="PF20254"/>
    </source>
</evidence>
<gene>
    <name evidence="3" type="ORF">QEZ40_001848</name>
</gene>
<reference evidence="3 4" key="1">
    <citation type="submission" date="2023-05" db="EMBL/GenBank/DDBJ databases">
        <title>Sequencing and Assembly of Streptomyces sp. NP73.</title>
        <authorList>
            <person name="Konwar A.N."/>
            <person name="Saikia K."/>
            <person name="Thakur D."/>
        </authorList>
    </citation>
    <scope>NUCLEOTIDE SEQUENCE [LARGE SCALE GENOMIC DNA]</scope>
    <source>
        <strain evidence="3 4">NP73</strain>
    </source>
</reference>
<proteinExistence type="predicted"/>
<evidence type="ECO:0000256" key="1">
    <source>
        <dbReference type="SAM" id="MobiDB-lite"/>
    </source>
</evidence>
<sequence length="528" mass="55793">MDGGTGRAVGSRDEREPGAPGAGARGPDRRRVLGVAAGLAGAWPAGASPAVAQVRGGRTAGRAAPAGGGLDVPAENSLPGDPGWRVVRPGAPHAVEGFASRSSVAPGEPFDLYVSTQSASYTVSAYRMGWYAGARARLVWRSALLPGARQTAAVVDGPTRMVRADWRPSTGVDTTGWPEGCYLLRLDTADGRAQRFVPLTVRSRTTAGRLVVVNSVATWQAYNRWGGADLYRGGTGKKDSRSLAVSFDRPYAARNGAGQFSFFEAPLVALAERLGLPLAYATGVDVAREPGLLLGASGIVSLGHDEYWSPQQRRHVMRARDRGSNLAVLGANCCYRRVRFEPSSLGPDRTVVCFKEDYEADPGYRAGLPPTNDFRRAPLPQPESELHGMMYDGYPVDAPYVVAAPSHWLLTGTGARHGDAFAHLVGVEYDRVHPDFPAPGPIEVIARSPVVCKGRRATAESAYLTLPSGAGVFTAGTMRWVEALDAAGGGGKGDHGMDGRTGAFARTVTENLLRAFSRGPAGLAHRPV</sequence>
<dbReference type="Proteomes" id="UP001223390">
    <property type="component" value="Unassembled WGS sequence"/>
</dbReference>
<dbReference type="RefSeq" id="WP_285343058.1">
    <property type="nucleotide sequence ID" value="NZ_JASITI010000017.1"/>
</dbReference>
<name>A0ABT7GUD3_9ACTN</name>
<protein>
    <recommendedName>
        <fullName evidence="2">N,N-dimethylformamidase beta subunit-like C-terminal domain-containing protein</fullName>
    </recommendedName>
</protein>
<dbReference type="InterPro" id="IPR006311">
    <property type="entry name" value="TAT_signal"/>
</dbReference>
<evidence type="ECO:0000313" key="4">
    <source>
        <dbReference type="Proteomes" id="UP001223390"/>
    </source>
</evidence>
<accession>A0ABT7GUD3</accession>